<reference evidence="1" key="1">
    <citation type="submission" date="2024-07" db="EMBL/GenBank/DDBJ databases">
        <authorList>
            <person name="Yu S.T."/>
        </authorList>
    </citation>
    <scope>NUCLEOTIDE SEQUENCE</scope>
    <source>
        <strain evidence="1">R11</strain>
    </source>
</reference>
<organism evidence="1">
    <name type="scientific">Streptomyces sp. R11</name>
    <dbReference type="NCBI Taxonomy" id="3238625"/>
    <lineage>
        <taxon>Bacteria</taxon>
        <taxon>Bacillati</taxon>
        <taxon>Actinomycetota</taxon>
        <taxon>Actinomycetes</taxon>
        <taxon>Kitasatosporales</taxon>
        <taxon>Streptomycetaceae</taxon>
        <taxon>Streptomyces</taxon>
    </lineage>
</organism>
<dbReference type="Pfam" id="PF19463">
    <property type="entry name" value="DUF6000"/>
    <property type="match status" value="1"/>
</dbReference>
<sequence length="68" mass="7442">MLDARIGADHAARFLTPGGLWQQWINGPPTKDCGAPESYRKFIGQLCAFVDESARHCTAYDDGLEESG</sequence>
<name>A0AB39NCV7_9ACTN</name>
<evidence type="ECO:0000313" key="1">
    <source>
        <dbReference type="EMBL" id="XDQ16303.1"/>
    </source>
</evidence>
<dbReference type="EMBL" id="CP163432">
    <property type="protein sequence ID" value="XDQ16303.1"/>
    <property type="molecule type" value="Genomic_DNA"/>
</dbReference>
<dbReference type="RefSeq" id="WP_369276220.1">
    <property type="nucleotide sequence ID" value="NZ_CP163432.1"/>
</dbReference>
<protein>
    <submittedName>
        <fullName evidence="1">DUF6000 family protein</fullName>
    </submittedName>
</protein>
<proteinExistence type="predicted"/>
<dbReference type="InterPro" id="IPR046042">
    <property type="entry name" value="DUF6000"/>
</dbReference>
<accession>A0AB39NCV7</accession>
<gene>
    <name evidence="1" type="ORF">AB5J55_17995</name>
</gene>
<dbReference type="AlphaFoldDB" id="A0AB39NCV7"/>